<dbReference type="STRING" id="407036.SAMN05216243_2565"/>
<dbReference type="SUPFAM" id="SSF52540">
    <property type="entry name" value="P-loop containing nucleoside triphosphate hydrolases"/>
    <property type="match status" value="1"/>
</dbReference>
<dbReference type="SUPFAM" id="SSF52821">
    <property type="entry name" value="Rhodanese/Cell cycle control phosphatase"/>
    <property type="match status" value="1"/>
</dbReference>
<sequence length="347" mass="39747">MFQDIRWEELVSLQAADKHTLIDVRSPSEYNEATIPGSVNIPLFNDKERAEIGTLYKQTSPQAAKQRGVEIVSAKLPELIKEFEKIDSDKTVFCWRGGMRSKTAATMVDLMGIKVNRLQGGIRAYRHWVVAALEDFDFKPQAIVLNGYTGSGKTIILNELEKQGYPVLNFERMANHRGSIFGQIGLTPNNQKKFDSLLVQQLLEVQDSPYTLMEAESKRIGKVTLPEFMVNKKEHGAHLFIEIPMAERVKNILEDYRPWEHHEESIQAFQRIKRRIHTPIAAEIDKSLQSGNYSTATKLLLEYYYDPLYSYSADKHHDSRSMIIKAANIEESIPLVKDYLAYQIVNK</sequence>
<proteinExistence type="predicted"/>
<dbReference type="Pfam" id="PF26341">
    <property type="entry name" value="AAA_SelU"/>
    <property type="match status" value="1"/>
</dbReference>
<protein>
    <submittedName>
        <fullName evidence="3">tRNA 2-selenouridine synthase</fullName>
    </submittedName>
</protein>
<keyword evidence="1" id="KW-0711">Selenium</keyword>
<dbReference type="InterPro" id="IPR001763">
    <property type="entry name" value="Rhodanese-like_dom"/>
</dbReference>
<evidence type="ECO:0000259" key="2">
    <source>
        <dbReference type="PROSITE" id="PS50206"/>
    </source>
</evidence>
<gene>
    <name evidence="3" type="ORF">SAMN05216243_2565</name>
</gene>
<dbReference type="PANTHER" id="PTHR30401">
    <property type="entry name" value="TRNA 2-SELENOURIDINE SYNTHASE"/>
    <property type="match status" value="1"/>
</dbReference>
<dbReference type="NCBIfam" id="NF008750">
    <property type="entry name" value="PRK11784.1-2"/>
    <property type="match status" value="1"/>
</dbReference>
<feature type="domain" description="Rhodanese" evidence="2">
    <location>
        <begin position="15"/>
        <end position="131"/>
    </location>
</feature>
<dbReference type="Pfam" id="PF00581">
    <property type="entry name" value="Rhodanese"/>
    <property type="match status" value="1"/>
</dbReference>
<dbReference type="Gene3D" id="3.40.50.300">
    <property type="entry name" value="P-loop containing nucleotide triphosphate hydrolases"/>
    <property type="match status" value="1"/>
</dbReference>
<organism evidence="3 4">
    <name type="scientific">Sediminibacillus albus</name>
    <dbReference type="NCBI Taxonomy" id="407036"/>
    <lineage>
        <taxon>Bacteria</taxon>
        <taxon>Bacillati</taxon>
        <taxon>Bacillota</taxon>
        <taxon>Bacilli</taxon>
        <taxon>Bacillales</taxon>
        <taxon>Bacillaceae</taxon>
        <taxon>Sediminibacillus</taxon>
    </lineage>
</organism>
<dbReference type="GO" id="GO:0043828">
    <property type="term" value="F:tRNA 2-selenouridine synthase activity"/>
    <property type="evidence" value="ECO:0007669"/>
    <property type="project" value="InterPro"/>
</dbReference>
<keyword evidence="4" id="KW-1185">Reference proteome</keyword>
<dbReference type="PANTHER" id="PTHR30401:SF0">
    <property type="entry name" value="TRNA 2-SELENOURIDINE SYNTHASE"/>
    <property type="match status" value="1"/>
</dbReference>
<reference evidence="3 4" key="1">
    <citation type="submission" date="2016-10" db="EMBL/GenBank/DDBJ databases">
        <authorList>
            <person name="de Groot N.N."/>
        </authorList>
    </citation>
    <scope>NUCLEOTIDE SEQUENCE [LARGE SCALE GENOMIC DNA]</scope>
    <source>
        <strain evidence="3 4">CGMCC 1.6502</strain>
    </source>
</reference>
<dbReference type="AlphaFoldDB" id="A0A1G9AJM9"/>
<evidence type="ECO:0000313" key="4">
    <source>
        <dbReference type="Proteomes" id="UP000198694"/>
    </source>
</evidence>
<dbReference type="RefSeq" id="WP_093214857.1">
    <property type="nucleotide sequence ID" value="NZ_FNFL01000004.1"/>
</dbReference>
<evidence type="ECO:0000313" key="3">
    <source>
        <dbReference type="EMBL" id="SDK27576.1"/>
    </source>
</evidence>
<dbReference type="GO" id="GO:0002098">
    <property type="term" value="P:tRNA wobble uridine modification"/>
    <property type="evidence" value="ECO:0007669"/>
    <property type="project" value="InterPro"/>
</dbReference>
<dbReference type="PROSITE" id="PS50206">
    <property type="entry name" value="RHODANESE_3"/>
    <property type="match status" value="1"/>
</dbReference>
<name>A0A1G9AJM9_9BACI</name>
<evidence type="ECO:0000256" key="1">
    <source>
        <dbReference type="ARBA" id="ARBA00023266"/>
    </source>
</evidence>
<dbReference type="OrthoDB" id="9808735at2"/>
<dbReference type="EMBL" id="FNFL01000004">
    <property type="protein sequence ID" value="SDK27576.1"/>
    <property type="molecule type" value="Genomic_DNA"/>
</dbReference>
<dbReference type="InterPro" id="IPR036873">
    <property type="entry name" value="Rhodanese-like_dom_sf"/>
</dbReference>
<dbReference type="SMART" id="SM00450">
    <property type="entry name" value="RHOD"/>
    <property type="match status" value="1"/>
</dbReference>
<dbReference type="Gene3D" id="3.40.250.10">
    <property type="entry name" value="Rhodanese-like domain"/>
    <property type="match status" value="1"/>
</dbReference>
<dbReference type="InterPro" id="IPR027417">
    <property type="entry name" value="P-loop_NTPase"/>
</dbReference>
<dbReference type="NCBIfam" id="TIGR03167">
    <property type="entry name" value="tRNA_sel_U_synt"/>
    <property type="match status" value="1"/>
</dbReference>
<dbReference type="Proteomes" id="UP000198694">
    <property type="component" value="Unassembled WGS sequence"/>
</dbReference>
<dbReference type="InterPro" id="IPR058840">
    <property type="entry name" value="AAA_SelU"/>
</dbReference>
<dbReference type="InterPro" id="IPR017582">
    <property type="entry name" value="SelU"/>
</dbReference>
<accession>A0A1G9AJM9</accession>